<evidence type="ECO:0000256" key="7">
    <source>
        <dbReference type="ARBA" id="ARBA00004603"/>
    </source>
</evidence>
<feature type="transmembrane region" description="Helical" evidence="18">
    <location>
        <begin position="65"/>
        <end position="89"/>
    </location>
</feature>
<dbReference type="GO" id="GO:0005776">
    <property type="term" value="C:autophagosome"/>
    <property type="evidence" value="ECO:0007669"/>
    <property type="project" value="UniProtKB-SubCell"/>
</dbReference>
<dbReference type="Proteomes" id="UP001055439">
    <property type="component" value="Chromosome 9"/>
</dbReference>
<name>A0A9E7I7T8_9LILI</name>
<evidence type="ECO:0000256" key="6">
    <source>
        <dbReference type="ARBA" id="ARBA00004601"/>
    </source>
</evidence>
<dbReference type="GO" id="GO:0005794">
    <property type="term" value="C:Golgi apparatus"/>
    <property type="evidence" value="ECO:0007669"/>
    <property type="project" value="UniProtKB-SubCell"/>
</dbReference>
<comment type="subcellular location">
    <subcellularLocation>
        <location evidence="5">Cytoplasmic vesicle</location>
        <location evidence="5">Autophagosome</location>
    </subcellularLocation>
    <subcellularLocation>
        <location evidence="3">Cytoplasmic vesicle</location>
        <location evidence="3">Secretory vesicle</location>
        <location evidence="3">Synaptic vesicle</location>
    </subcellularLocation>
    <subcellularLocation>
        <location evidence="4">Early endosome</location>
    </subcellularLocation>
    <subcellularLocation>
        <location evidence="6">Golgi apparatus</location>
        <location evidence="6">trans-Golgi network</location>
    </subcellularLocation>
    <subcellularLocation>
        <location evidence="7">Late endosome</location>
    </subcellularLocation>
    <subcellularLocation>
        <location evidence="1">Membrane</location>
        <topology evidence="1">Multi-pass membrane protein</topology>
    </subcellularLocation>
    <subcellularLocation>
        <location evidence="2">Recycling endosome</location>
    </subcellularLocation>
</comment>
<proteinExistence type="inferred from homology"/>
<dbReference type="EMBL" id="CP097511">
    <property type="protein sequence ID" value="URE43509.1"/>
    <property type="molecule type" value="Genomic_DNA"/>
</dbReference>
<comment type="function">
    <text evidence="16">Involved in trafficking and recycling of synaptic vesicles.</text>
</comment>
<dbReference type="GO" id="GO:0055037">
    <property type="term" value="C:recycling endosome"/>
    <property type="evidence" value="ECO:0007669"/>
    <property type="project" value="UniProtKB-SubCell"/>
</dbReference>
<evidence type="ECO:0000256" key="10">
    <source>
        <dbReference type="ARBA" id="ARBA00022753"/>
    </source>
</evidence>
<sequence length="103" mass="11087">MAYVDRAFSISDEGMTMDGAYVVHHRPPVKEIALAVGLLVLGALGVVLGIIMAANEVGGDRTHGVLIAILGSMLFIPGFYYTRIAYYAYKGYKGFSFSNIPPV</sequence>
<dbReference type="OrthoDB" id="5597044at2759"/>
<evidence type="ECO:0000256" key="18">
    <source>
        <dbReference type="SAM" id="Phobius"/>
    </source>
</evidence>
<accession>A0A9E7I7T8</accession>
<evidence type="ECO:0000256" key="3">
    <source>
        <dbReference type="ARBA" id="ARBA00004234"/>
    </source>
</evidence>
<evidence type="ECO:0000256" key="11">
    <source>
        <dbReference type="ARBA" id="ARBA00022989"/>
    </source>
</evidence>
<keyword evidence="20" id="KW-1185">Reference proteome</keyword>
<dbReference type="GO" id="GO:0005770">
    <property type="term" value="C:late endosome"/>
    <property type="evidence" value="ECO:0007669"/>
    <property type="project" value="UniProtKB-SubCell"/>
</dbReference>
<feature type="transmembrane region" description="Helical" evidence="18">
    <location>
        <begin position="32"/>
        <end position="53"/>
    </location>
</feature>
<evidence type="ECO:0000256" key="15">
    <source>
        <dbReference type="ARBA" id="ARBA00023329"/>
    </source>
</evidence>
<evidence type="ECO:0000256" key="4">
    <source>
        <dbReference type="ARBA" id="ARBA00004412"/>
    </source>
</evidence>
<keyword evidence="14 18" id="KW-0472">Membrane</keyword>
<dbReference type="Pfam" id="PF05915">
    <property type="entry name" value="TMEM_230_134"/>
    <property type="match status" value="1"/>
</dbReference>
<protein>
    <recommendedName>
        <fullName evidence="17">Transmembrane protein 230</fullName>
    </recommendedName>
</protein>
<dbReference type="PANTHER" id="PTHR15664">
    <property type="entry name" value="C20ORF30 PROTEIN"/>
    <property type="match status" value="1"/>
</dbReference>
<dbReference type="PANTHER" id="PTHR15664:SF6">
    <property type="entry name" value="TRANSMEMBRANE PROTEIN 230"/>
    <property type="match status" value="1"/>
</dbReference>
<evidence type="ECO:0000256" key="2">
    <source>
        <dbReference type="ARBA" id="ARBA00004172"/>
    </source>
</evidence>
<dbReference type="InterPro" id="IPR008590">
    <property type="entry name" value="TMEM_230/134"/>
</dbReference>
<dbReference type="GO" id="GO:0005769">
    <property type="term" value="C:early endosome"/>
    <property type="evidence" value="ECO:0007669"/>
    <property type="project" value="UniProtKB-SubCell"/>
</dbReference>
<evidence type="ECO:0000256" key="16">
    <source>
        <dbReference type="ARBA" id="ARBA00024003"/>
    </source>
</evidence>
<evidence type="ECO:0000256" key="12">
    <source>
        <dbReference type="ARBA" id="ARBA00023018"/>
    </source>
</evidence>
<evidence type="ECO:0000256" key="5">
    <source>
        <dbReference type="ARBA" id="ARBA00004419"/>
    </source>
</evidence>
<evidence type="ECO:0000256" key="14">
    <source>
        <dbReference type="ARBA" id="ARBA00023136"/>
    </source>
</evidence>
<evidence type="ECO:0000313" key="20">
    <source>
        <dbReference type="Proteomes" id="UP001055439"/>
    </source>
</evidence>
<keyword evidence="9 18" id="KW-0812">Transmembrane</keyword>
<evidence type="ECO:0000256" key="1">
    <source>
        <dbReference type="ARBA" id="ARBA00004141"/>
    </source>
</evidence>
<evidence type="ECO:0000256" key="13">
    <source>
        <dbReference type="ARBA" id="ARBA00023034"/>
    </source>
</evidence>
<keyword evidence="11 18" id="KW-1133">Transmembrane helix</keyword>
<keyword evidence="12" id="KW-0770">Synapse</keyword>
<evidence type="ECO:0000256" key="17">
    <source>
        <dbReference type="ARBA" id="ARBA00024088"/>
    </source>
</evidence>
<organism evidence="19 20">
    <name type="scientific">Musa troglodytarum</name>
    <name type="common">fe'i banana</name>
    <dbReference type="NCBI Taxonomy" id="320322"/>
    <lineage>
        <taxon>Eukaryota</taxon>
        <taxon>Viridiplantae</taxon>
        <taxon>Streptophyta</taxon>
        <taxon>Embryophyta</taxon>
        <taxon>Tracheophyta</taxon>
        <taxon>Spermatophyta</taxon>
        <taxon>Magnoliopsida</taxon>
        <taxon>Liliopsida</taxon>
        <taxon>Zingiberales</taxon>
        <taxon>Musaceae</taxon>
        <taxon>Musa</taxon>
    </lineage>
</organism>
<dbReference type="GO" id="GO:0016020">
    <property type="term" value="C:membrane"/>
    <property type="evidence" value="ECO:0007669"/>
    <property type="project" value="UniProtKB-SubCell"/>
</dbReference>
<reference evidence="19" key="1">
    <citation type="submission" date="2022-05" db="EMBL/GenBank/DDBJ databases">
        <title>The Musa troglodytarum L. genome provides insights into the mechanism of non-climacteric behaviour and enrichment of carotenoids.</title>
        <authorList>
            <person name="Wang J."/>
        </authorList>
    </citation>
    <scope>NUCLEOTIDE SEQUENCE</scope>
    <source>
        <tissue evidence="19">Leaf</tissue>
    </source>
</reference>
<dbReference type="AlphaFoldDB" id="A0A9E7I7T8"/>
<evidence type="ECO:0000256" key="8">
    <source>
        <dbReference type="ARBA" id="ARBA00007743"/>
    </source>
</evidence>
<keyword evidence="13" id="KW-0333">Golgi apparatus</keyword>
<gene>
    <name evidence="19" type="ORF">MUK42_02313</name>
</gene>
<keyword evidence="15" id="KW-0968">Cytoplasmic vesicle</keyword>
<dbReference type="InterPro" id="IPR044234">
    <property type="entry name" value="TMEM230"/>
</dbReference>
<evidence type="ECO:0000313" key="19">
    <source>
        <dbReference type="EMBL" id="URE43509.1"/>
    </source>
</evidence>
<comment type="similarity">
    <text evidence="8">Belongs to the TMEM134/TMEM230 family.</text>
</comment>
<evidence type="ECO:0000256" key="9">
    <source>
        <dbReference type="ARBA" id="ARBA00022692"/>
    </source>
</evidence>
<keyword evidence="10" id="KW-0967">Endosome</keyword>